<dbReference type="Proteomes" id="UP000318186">
    <property type="component" value="Unassembled WGS sequence"/>
</dbReference>
<protein>
    <submittedName>
        <fullName evidence="2">Aspartate/glutamate racemase family protein</fullName>
    </submittedName>
    <submittedName>
        <fullName evidence="1">Maleate cis-trans isomerase</fullName>
    </submittedName>
</protein>
<dbReference type="Proteomes" id="UP001330827">
    <property type="component" value="Chromosome"/>
</dbReference>
<dbReference type="InterPro" id="IPR026286">
    <property type="entry name" value="MaiA/AMDase"/>
</dbReference>
<keyword evidence="1" id="KW-0413">Isomerase</keyword>
<reference evidence="2 4" key="2">
    <citation type="submission" date="2022-10" db="EMBL/GenBank/DDBJ databases">
        <title>The complete genomes of actinobacterial strains from the NBC collection.</title>
        <authorList>
            <person name="Joergensen T.S."/>
            <person name="Alvarez Arevalo M."/>
            <person name="Sterndorff E.B."/>
            <person name="Faurdal D."/>
            <person name="Vuksanovic O."/>
            <person name="Mourched A.-S."/>
            <person name="Charusanti P."/>
            <person name="Shaw S."/>
            <person name="Blin K."/>
            <person name="Weber T."/>
        </authorList>
    </citation>
    <scope>NUCLEOTIDE SEQUENCE [LARGE SCALE GENOMIC DNA]</scope>
    <source>
        <strain evidence="2 4">NBC 01769</strain>
    </source>
</reference>
<accession>A0A561UVB9</accession>
<sequence>MTTVGFLYPGHFAEDDYPRMEILLDSTIRLVVNHTECPDDAYREDALRALGAPGRLAAGAEELRRIGVESVVWACDGGSFLYGPQGARAQAAAVARELGVPVSSTSIGFVHAVRKLGATRVAVAATYPEEIAARFTAFLADEGIEVLATHAAGVATAAEAASWGPDRIEELATAADRPDAEAVLLPDTALHTVGHLTELEELLGKPVLTANQVTVREALRLADRHAWAARLGTLFAAREAPPAPAAPSARGLWGRGRKYAHGRNAYTRGTPEK</sequence>
<dbReference type="EMBL" id="VIWW01000001">
    <property type="protein sequence ID" value="TWG03312.1"/>
    <property type="molecule type" value="Genomic_DNA"/>
</dbReference>
<dbReference type="AlphaFoldDB" id="A0A561UVB9"/>
<gene>
    <name evidence="1" type="ORF">FHX80_111734</name>
    <name evidence="2" type="ORF">OIE64_24220</name>
</gene>
<evidence type="ECO:0000313" key="4">
    <source>
        <dbReference type="Proteomes" id="UP001330827"/>
    </source>
</evidence>
<evidence type="ECO:0000313" key="1">
    <source>
        <dbReference type="EMBL" id="TWG03312.1"/>
    </source>
</evidence>
<name>A0A561UVB9_9ACTN</name>
<dbReference type="GO" id="GO:0016853">
    <property type="term" value="F:isomerase activity"/>
    <property type="evidence" value="ECO:0007669"/>
    <property type="project" value="UniProtKB-KW"/>
</dbReference>
<dbReference type="InterPro" id="IPR053714">
    <property type="entry name" value="Iso_Racemase_Enz_sf"/>
</dbReference>
<dbReference type="EMBL" id="CP109114">
    <property type="protein sequence ID" value="WSC15629.1"/>
    <property type="molecule type" value="Genomic_DNA"/>
</dbReference>
<dbReference type="OrthoDB" id="4537983at2"/>
<evidence type="ECO:0000313" key="3">
    <source>
        <dbReference type="Proteomes" id="UP000318186"/>
    </source>
</evidence>
<dbReference type="RefSeq" id="WP_145763664.1">
    <property type="nucleotide sequence ID" value="NZ_CP109114.1"/>
</dbReference>
<evidence type="ECO:0000313" key="2">
    <source>
        <dbReference type="EMBL" id="WSC15629.1"/>
    </source>
</evidence>
<proteinExistence type="predicted"/>
<dbReference type="Pfam" id="PF17645">
    <property type="entry name" value="Amdase"/>
    <property type="match status" value="1"/>
</dbReference>
<dbReference type="PANTHER" id="PTHR40267:SF1">
    <property type="entry name" value="BLR3294 PROTEIN"/>
    <property type="match status" value="1"/>
</dbReference>
<dbReference type="Gene3D" id="3.40.50.12500">
    <property type="match status" value="1"/>
</dbReference>
<reference evidence="1 3" key="1">
    <citation type="submission" date="2019-06" db="EMBL/GenBank/DDBJ databases">
        <title>Sequencing the genomes of 1000 actinobacteria strains.</title>
        <authorList>
            <person name="Klenk H.-P."/>
        </authorList>
    </citation>
    <scope>NUCLEOTIDE SEQUENCE [LARGE SCALE GENOMIC DNA]</scope>
    <source>
        <strain evidence="1 3">DSM 42059</strain>
    </source>
</reference>
<dbReference type="PANTHER" id="PTHR40267">
    <property type="entry name" value="BLR3294 PROTEIN"/>
    <property type="match status" value="1"/>
</dbReference>
<organism evidence="1 3">
    <name type="scientific">Streptomyces brevispora</name>
    <dbReference type="NCBI Taxonomy" id="887462"/>
    <lineage>
        <taxon>Bacteria</taxon>
        <taxon>Bacillati</taxon>
        <taxon>Actinomycetota</taxon>
        <taxon>Actinomycetes</taxon>
        <taxon>Kitasatosporales</taxon>
        <taxon>Streptomycetaceae</taxon>
        <taxon>Streptomyces</taxon>
    </lineage>
</organism>
<keyword evidence="4" id="KW-1185">Reference proteome</keyword>
<dbReference type="PIRSF" id="PIRSF015736">
    <property type="entry name" value="MI"/>
    <property type="match status" value="1"/>
</dbReference>